<keyword evidence="9" id="KW-0862">Zinc</keyword>
<evidence type="ECO:0000256" key="6">
    <source>
        <dbReference type="ARBA" id="ARBA00022723"/>
    </source>
</evidence>
<dbReference type="PANTHER" id="PTHR33478">
    <property type="entry name" value="EXTRACELLULAR METALLOPROTEINASE MEP"/>
    <property type="match status" value="1"/>
</dbReference>
<dbReference type="PANTHER" id="PTHR33478:SF1">
    <property type="entry name" value="EXTRACELLULAR METALLOPROTEINASE MEP"/>
    <property type="match status" value="1"/>
</dbReference>
<keyword evidence="6" id="KW-0479">Metal-binding</keyword>
<dbReference type="InterPro" id="IPR046450">
    <property type="entry name" value="PA_dom_sf"/>
</dbReference>
<evidence type="ECO:0000256" key="8">
    <source>
        <dbReference type="ARBA" id="ARBA00022801"/>
    </source>
</evidence>
<dbReference type="Pfam" id="PF07504">
    <property type="entry name" value="FTP"/>
    <property type="match status" value="1"/>
</dbReference>
<feature type="compositionally biased region" description="Polar residues" evidence="12">
    <location>
        <begin position="376"/>
        <end position="387"/>
    </location>
</feature>
<dbReference type="InterPro" id="IPR027268">
    <property type="entry name" value="Peptidase_M4/M1_CTD_sf"/>
</dbReference>
<protein>
    <submittedName>
        <fullName evidence="17">T9SS-dependent M36 family metallopeptidase</fullName>
    </submittedName>
</protein>
<evidence type="ECO:0000256" key="4">
    <source>
        <dbReference type="ARBA" id="ARBA00022525"/>
    </source>
</evidence>
<evidence type="ECO:0000256" key="13">
    <source>
        <dbReference type="SAM" id="SignalP"/>
    </source>
</evidence>
<comment type="caution">
    <text evidence="17">The sequence shown here is derived from an EMBL/GenBank/DDBJ whole genome shotgun (WGS) entry which is preliminary data.</text>
</comment>
<evidence type="ECO:0000259" key="16">
    <source>
        <dbReference type="Pfam" id="PF18962"/>
    </source>
</evidence>
<keyword evidence="7 13" id="KW-0732">Signal</keyword>
<feature type="domain" description="FTP" evidence="15">
    <location>
        <begin position="50"/>
        <end position="97"/>
    </location>
</feature>
<dbReference type="NCBIfam" id="TIGR04183">
    <property type="entry name" value="Por_Secre_tail"/>
    <property type="match status" value="1"/>
</dbReference>
<dbReference type="NCBIfam" id="NF038113">
    <property type="entry name" value="T9SSA_dep_M36"/>
    <property type="match status" value="1"/>
</dbReference>
<feature type="region of interest" description="Disordered" evidence="12">
    <location>
        <begin position="364"/>
        <end position="397"/>
    </location>
</feature>
<name>A0ABV9HY96_9FLAO</name>
<reference evidence="18" key="1">
    <citation type="journal article" date="2019" name="Int. J. Syst. Evol. Microbiol.">
        <title>The Global Catalogue of Microorganisms (GCM) 10K type strain sequencing project: providing services to taxonomists for standard genome sequencing and annotation.</title>
        <authorList>
            <consortium name="The Broad Institute Genomics Platform"/>
            <consortium name="The Broad Institute Genome Sequencing Center for Infectious Disease"/>
            <person name="Wu L."/>
            <person name="Ma J."/>
        </authorList>
    </citation>
    <scope>NUCLEOTIDE SEQUENCE [LARGE SCALE GENOMIC DNA]</scope>
    <source>
        <strain evidence="18">YJ-61-S</strain>
    </source>
</reference>
<evidence type="ECO:0000256" key="7">
    <source>
        <dbReference type="ARBA" id="ARBA00022729"/>
    </source>
</evidence>
<evidence type="ECO:0000256" key="12">
    <source>
        <dbReference type="SAM" id="MobiDB-lite"/>
    </source>
</evidence>
<dbReference type="SUPFAM" id="SSF52025">
    <property type="entry name" value="PA domain"/>
    <property type="match status" value="1"/>
</dbReference>
<evidence type="ECO:0000256" key="9">
    <source>
        <dbReference type="ARBA" id="ARBA00022833"/>
    </source>
</evidence>
<evidence type="ECO:0000256" key="5">
    <source>
        <dbReference type="ARBA" id="ARBA00022670"/>
    </source>
</evidence>
<feature type="signal peptide" evidence="13">
    <location>
        <begin position="1"/>
        <end position="22"/>
    </location>
</feature>
<dbReference type="RefSeq" id="WP_379978718.1">
    <property type="nucleotide sequence ID" value="NZ_JBHSFV010000006.1"/>
</dbReference>
<dbReference type="SUPFAM" id="SSF55486">
    <property type="entry name" value="Metalloproteases ('zincins'), catalytic domain"/>
    <property type="match status" value="1"/>
</dbReference>
<organism evidence="17 18">
    <name type="scientific">Dokdonia ponticola</name>
    <dbReference type="NCBI Taxonomy" id="2041041"/>
    <lineage>
        <taxon>Bacteria</taxon>
        <taxon>Pseudomonadati</taxon>
        <taxon>Bacteroidota</taxon>
        <taxon>Flavobacteriia</taxon>
        <taxon>Flavobacteriales</taxon>
        <taxon>Flavobacteriaceae</taxon>
        <taxon>Dokdonia</taxon>
    </lineage>
</organism>
<keyword evidence="5" id="KW-0645">Protease</keyword>
<dbReference type="CDD" id="cd04818">
    <property type="entry name" value="PA_subtilisin_1"/>
    <property type="match status" value="1"/>
</dbReference>
<comment type="cofactor">
    <cofactor evidence="1">
        <name>Zn(2+)</name>
        <dbReference type="ChEBI" id="CHEBI:29105"/>
    </cofactor>
</comment>
<evidence type="ECO:0000256" key="1">
    <source>
        <dbReference type="ARBA" id="ARBA00001947"/>
    </source>
</evidence>
<proteinExistence type="inferred from homology"/>
<evidence type="ECO:0000259" key="14">
    <source>
        <dbReference type="Pfam" id="PF02225"/>
    </source>
</evidence>
<dbReference type="InterPro" id="IPR003137">
    <property type="entry name" value="PA_domain"/>
</dbReference>
<keyword evidence="10" id="KW-0482">Metalloprotease</keyword>
<dbReference type="Gene3D" id="3.10.170.10">
    <property type="match status" value="1"/>
</dbReference>
<evidence type="ECO:0000256" key="3">
    <source>
        <dbReference type="ARBA" id="ARBA00006006"/>
    </source>
</evidence>
<evidence type="ECO:0000256" key="10">
    <source>
        <dbReference type="ARBA" id="ARBA00023049"/>
    </source>
</evidence>
<keyword evidence="4" id="KW-0964">Secreted</keyword>
<gene>
    <name evidence="17" type="ORF">ACFO3O_11065</name>
</gene>
<dbReference type="Proteomes" id="UP001596043">
    <property type="component" value="Unassembled WGS sequence"/>
</dbReference>
<dbReference type="Pfam" id="PF02128">
    <property type="entry name" value="Peptidase_M36"/>
    <property type="match status" value="1"/>
</dbReference>
<evidence type="ECO:0000313" key="18">
    <source>
        <dbReference type="Proteomes" id="UP001596043"/>
    </source>
</evidence>
<dbReference type="CDD" id="cd09596">
    <property type="entry name" value="M36"/>
    <property type="match status" value="1"/>
</dbReference>
<evidence type="ECO:0000256" key="11">
    <source>
        <dbReference type="ARBA" id="ARBA00023145"/>
    </source>
</evidence>
<sequence>MLKSYKLIVTLCVFVFTTFANAQDYGKMIKDHLRNNKSSLGITDQDISGLKITDEVFSRKSNVTHVYATQTVNNIEVFNGNVTAAFKEGTLIHLANNLQKDIASKANAASPVLTPVQAVSSAVAILELGASDFSVIQMLSSQQFILSKGSVSLEEIPVKLVYQTTEDDSLKLAWDLSVHTIDQSHWYSVRVDALTGELLEKHDWVVRCTFESHNHQTVKSSSLANIGFGVNRQNVTANELLTGEQYNVFPIPVESPNHGGNELVVNPQNVVASPFGWHDTNGVEGAEFTITRGNNVYAYEDMNPDDAPGDSPDGGAELNFDFEYNFNTDPVNTVEAATTNLFYWNNVLHDIAYQYGFDEQSGNFQENNYGNGGGQSDSVNAESQEGNSFGGAFFGTPPDGNNPRMRVGLFNPSNAPAEILTINGGTLDGGYTGLPANFGGQLPEDTPLLGSLALVQDDDSGNSTDPLDGCDSIVNGSALDGNIVVIRRGSCDFSVKILAAENEGAIAVIMVNNVPGAPITMAAGSVGDQVTIPSIMVNQTDGEAIITALQAGESIDASLLNTGSFQIDGSLDNGVVAHEYAHGISNRLTGGPNNVGCLQNLEQMGEGWSDYFGLMMTMTVDDFPEEARGIGTYAFGQPADGPGIRPRPYSTDFAVNDLTYADVADAANISEPHGIGTIWSTILWDMTWAFIDEYGFDTDFYNGTGGNNIALQLVIDGMKLQSCSPGFVDGRDGILAAVAINTMIPENEKDFATCTIWNVFATRGVGFSAEQGSSNNRFDQTEAFDIPGDVIESCEDLLSVNENDLDTVFSIFPNPSNGDITVQVAGTFGEGNIRIYDINGRQVYTKSTTLEGRISVSATGLSKGVYIMSISSDTNSYTSKLIIQ</sequence>
<dbReference type="Pfam" id="PF18962">
    <property type="entry name" value="Por_Secre_tail"/>
    <property type="match status" value="1"/>
</dbReference>
<dbReference type="InterPro" id="IPR050371">
    <property type="entry name" value="Fungal_virulence_M36"/>
</dbReference>
<dbReference type="Gene3D" id="1.10.390.10">
    <property type="entry name" value="Neutral Protease Domain 2"/>
    <property type="match status" value="1"/>
</dbReference>
<dbReference type="InterPro" id="IPR026444">
    <property type="entry name" value="Secre_tail"/>
</dbReference>
<feature type="domain" description="PA" evidence="14">
    <location>
        <begin position="466"/>
        <end position="545"/>
    </location>
</feature>
<dbReference type="Gene3D" id="3.50.30.30">
    <property type="match status" value="1"/>
</dbReference>
<comment type="subcellular location">
    <subcellularLocation>
        <location evidence="2">Secreted</location>
    </subcellularLocation>
</comment>
<feature type="chain" id="PRO_5045102348" evidence="13">
    <location>
        <begin position="23"/>
        <end position="884"/>
    </location>
</feature>
<keyword evidence="8" id="KW-0378">Hydrolase</keyword>
<dbReference type="EMBL" id="JBHSFV010000006">
    <property type="protein sequence ID" value="MFC4634450.1"/>
    <property type="molecule type" value="Genomic_DNA"/>
</dbReference>
<keyword evidence="11" id="KW-0865">Zymogen</keyword>
<dbReference type="InterPro" id="IPR011096">
    <property type="entry name" value="FTP_domain"/>
</dbReference>
<dbReference type="Pfam" id="PF02225">
    <property type="entry name" value="PA"/>
    <property type="match status" value="1"/>
</dbReference>
<dbReference type="InterPro" id="IPR001842">
    <property type="entry name" value="Peptidase_M36"/>
</dbReference>
<evidence type="ECO:0000313" key="17">
    <source>
        <dbReference type="EMBL" id="MFC4634450.1"/>
    </source>
</evidence>
<comment type="similarity">
    <text evidence="3">Belongs to the peptidase M36 family.</text>
</comment>
<keyword evidence="18" id="KW-1185">Reference proteome</keyword>
<feature type="domain" description="Secretion system C-terminal sorting" evidence="16">
    <location>
        <begin position="811"/>
        <end position="883"/>
    </location>
</feature>
<evidence type="ECO:0000256" key="2">
    <source>
        <dbReference type="ARBA" id="ARBA00004613"/>
    </source>
</evidence>
<evidence type="ECO:0000259" key="15">
    <source>
        <dbReference type="Pfam" id="PF07504"/>
    </source>
</evidence>
<accession>A0ABV9HY96</accession>